<dbReference type="RefSeq" id="WP_109892671.1">
    <property type="nucleotide sequence ID" value="NZ_CP029550.1"/>
</dbReference>
<evidence type="ECO:0000313" key="2">
    <source>
        <dbReference type="Proteomes" id="UP000245926"/>
    </source>
</evidence>
<proteinExistence type="predicted"/>
<dbReference type="PANTHER" id="PTHR30619:SF1">
    <property type="entry name" value="RECOMBINATION PROTEIN 2"/>
    <property type="match status" value="1"/>
</dbReference>
<dbReference type="Proteomes" id="UP000245926">
    <property type="component" value="Chromosome"/>
</dbReference>
<evidence type="ECO:0000313" key="1">
    <source>
        <dbReference type="EMBL" id="AWN42614.1"/>
    </source>
</evidence>
<dbReference type="InterPro" id="IPR052159">
    <property type="entry name" value="Competence_DNA_uptake"/>
</dbReference>
<protein>
    <recommendedName>
        <fullName evidence="3">MBL fold metallo-hydrolase</fullName>
    </recommendedName>
</protein>
<dbReference type="Gene3D" id="3.60.15.10">
    <property type="entry name" value="Ribonuclease Z/Hydroxyacylglutathione hydrolase-like"/>
    <property type="match status" value="1"/>
</dbReference>
<organism evidence="1 2">
    <name type="scientific">Methylobacterium durans</name>
    <dbReference type="NCBI Taxonomy" id="2202825"/>
    <lineage>
        <taxon>Bacteria</taxon>
        <taxon>Pseudomonadati</taxon>
        <taxon>Pseudomonadota</taxon>
        <taxon>Alphaproteobacteria</taxon>
        <taxon>Hyphomicrobiales</taxon>
        <taxon>Methylobacteriaceae</taxon>
        <taxon>Methylobacterium</taxon>
    </lineage>
</organism>
<dbReference type="KEGG" id="mets:DK389_21540"/>
<keyword evidence="2" id="KW-1185">Reference proteome</keyword>
<evidence type="ECO:0008006" key="3">
    <source>
        <dbReference type="Google" id="ProtNLM"/>
    </source>
</evidence>
<dbReference type="EMBL" id="CP029550">
    <property type="protein sequence ID" value="AWN42614.1"/>
    <property type="molecule type" value="Genomic_DNA"/>
</dbReference>
<sequence>MVTFEALNAEHGDCLLIHFTDAEGARRLWLVDGGPSPVFRDRLSKRIDQLRGGAPLRLDLAMVSHIDDDHINGLLALLRQQVRLVKDERKAGTVDIREFWFNGFEQIVGTPAVAAGAGPAGRGQDYAVELGLAGEFQTGVTASVGQGNDLLADLKALRIPVNAHFDRLVVAPRRLPGVGGAAVTVLGPLQNRLDALRRKWAAAARKPKKARKAELADLFRTDLDTSVPNLSSIVALVEVGGKRILLTGDARGDDIVAGWKAAFPDRQEPCPVDLLKMPHHGSDRGITEAFLKLFPATHYVISANGRDGNPEPAVLEQIVVTQEGRAFTIHLTNDLPHVRQKIEELQRRPGSRFLYRVRDTTEPEALSLQITL</sequence>
<accession>A0A2U8W906</accession>
<dbReference type="InterPro" id="IPR036866">
    <property type="entry name" value="RibonucZ/Hydroxyglut_hydro"/>
</dbReference>
<dbReference type="SUPFAM" id="SSF56281">
    <property type="entry name" value="Metallo-hydrolase/oxidoreductase"/>
    <property type="match status" value="1"/>
</dbReference>
<dbReference type="PANTHER" id="PTHR30619">
    <property type="entry name" value="DNA INTERNALIZATION/COMPETENCE PROTEIN COMEC/REC2"/>
    <property type="match status" value="1"/>
</dbReference>
<dbReference type="AlphaFoldDB" id="A0A2U8W906"/>
<reference evidence="2" key="1">
    <citation type="submission" date="2018-05" db="EMBL/GenBank/DDBJ databases">
        <title>Complete Genome Sequence of Methylobacterium sp. 17SD2-17.</title>
        <authorList>
            <person name="Srinivasan S."/>
        </authorList>
    </citation>
    <scope>NUCLEOTIDE SEQUENCE [LARGE SCALE GENOMIC DNA]</scope>
    <source>
        <strain evidence="2">17SD2-17</strain>
    </source>
</reference>
<gene>
    <name evidence="1" type="ORF">DK389_21540</name>
</gene>
<name>A0A2U8W906_9HYPH</name>
<dbReference type="OrthoDB" id="418728at2"/>